<dbReference type="EMBL" id="JACCJC010000051">
    <property type="protein sequence ID" value="KAF6232059.1"/>
    <property type="molecule type" value="Genomic_DNA"/>
</dbReference>
<accession>A0A8H6FP19</accession>
<dbReference type="RefSeq" id="XP_037161489.1">
    <property type="nucleotide sequence ID" value="XM_037311542.1"/>
</dbReference>
<feature type="chain" id="PRO_5034150435" evidence="1">
    <location>
        <begin position="25"/>
        <end position="276"/>
    </location>
</feature>
<dbReference type="OrthoDB" id="3944128at2759"/>
<keyword evidence="3" id="KW-1185">Reference proteome</keyword>
<dbReference type="AlphaFoldDB" id="A0A8H6FP19"/>
<name>A0A8H6FP19_9LECA</name>
<evidence type="ECO:0000313" key="2">
    <source>
        <dbReference type="EMBL" id="KAF6232059.1"/>
    </source>
</evidence>
<gene>
    <name evidence="2" type="ORF">HO173_009653</name>
</gene>
<dbReference type="GeneID" id="59291303"/>
<feature type="signal peptide" evidence="1">
    <location>
        <begin position="1"/>
        <end position="24"/>
    </location>
</feature>
<organism evidence="2 3">
    <name type="scientific">Letharia columbiana</name>
    <dbReference type="NCBI Taxonomy" id="112416"/>
    <lineage>
        <taxon>Eukaryota</taxon>
        <taxon>Fungi</taxon>
        <taxon>Dikarya</taxon>
        <taxon>Ascomycota</taxon>
        <taxon>Pezizomycotina</taxon>
        <taxon>Lecanoromycetes</taxon>
        <taxon>OSLEUM clade</taxon>
        <taxon>Lecanoromycetidae</taxon>
        <taxon>Lecanorales</taxon>
        <taxon>Lecanorineae</taxon>
        <taxon>Parmeliaceae</taxon>
        <taxon>Letharia</taxon>
    </lineage>
</organism>
<comment type="caution">
    <text evidence="2">The sequence shown here is derived from an EMBL/GenBank/DDBJ whole genome shotgun (WGS) entry which is preliminary data.</text>
</comment>
<dbReference type="Proteomes" id="UP000578531">
    <property type="component" value="Unassembled WGS sequence"/>
</dbReference>
<evidence type="ECO:0000256" key="1">
    <source>
        <dbReference type="SAM" id="SignalP"/>
    </source>
</evidence>
<protein>
    <submittedName>
        <fullName evidence="2">Uncharacterized protein</fullName>
    </submittedName>
</protein>
<evidence type="ECO:0000313" key="3">
    <source>
        <dbReference type="Proteomes" id="UP000578531"/>
    </source>
</evidence>
<reference evidence="2 3" key="1">
    <citation type="journal article" date="2020" name="Genomics">
        <title>Complete, high-quality genomes from long-read metagenomic sequencing of two wolf lichen thalli reveals enigmatic genome architecture.</title>
        <authorList>
            <person name="McKenzie S.K."/>
            <person name="Walston R.F."/>
            <person name="Allen J.L."/>
        </authorList>
    </citation>
    <scope>NUCLEOTIDE SEQUENCE [LARGE SCALE GENOMIC DNA]</scope>
    <source>
        <strain evidence="2">WasteWater2</strain>
    </source>
</reference>
<keyword evidence="1" id="KW-0732">Signal</keyword>
<sequence>MCCRKFFLLLLATIFALICPPINGASLEKRPYDMLDNPGAVRPGAASPPDLNSTSVMSNETTAAAPAAAATPETAATSANSALLATPATFTGQSQITAAPPPPSGSAGCVPWATCNLFYPYVNVYYWPEDPQNTACLSKGPQITTSSPDVTNIQSPSVYVNFPSIRAHDGCSQIGATFTNLITSFASGALSTIGGDSKTYSFNFGDLPCPPAIIGWNSSQGPYAPLLAPPDFLFHLDPAFSKCIHGASQGIDPYTALVTTNAASGPGKAGCRRPCN</sequence>
<proteinExistence type="predicted"/>